<evidence type="ECO:0000313" key="1">
    <source>
        <dbReference type="EMBL" id="GMF06577.1"/>
    </source>
</evidence>
<proteinExistence type="predicted"/>
<gene>
    <name evidence="1" type="ORF">Amon02_001273300</name>
</gene>
<keyword evidence="2" id="KW-1185">Reference proteome</keyword>
<accession>A0ACB5UBQ1</accession>
<organism evidence="1 2">
    <name type="scientific">Ambrosiozyma monospora</name>
    <name type="common">Yeast</name>
    <name type="synonym">Endomycopsis monosporus</name>
    <dbReference type="NCBI Taxonomy" id="43982"/>
    <lineage>
        <taxon>Eukaryota</taxon>
        <taxon>Fungi</taxon>
        <taxon>Dikarya</taxon>
        <taxon>Ascomycota</taxon>
        <taxon>Saccharomycotina</taxon>
        <taxon>Pichiomycetes</taxon>
        <taxon>Pichiales</taxon>
        <taxon>Pichiaceae</taxon>
        <taxon>Ambrosiozyma</taxon>
    </lineage>
</organism>
<comment type="caution">
    <text evidence="1">The sequence shown here is derived from an EMBL/GenBank/DDBJ whole genome shotgun (WGS) entry which is preliminary data.</text>
</comment>
<protein>
    <submittedName>
        <fullName evidence="1">Unnamed protein product</fullName>
    </submittedName>
</protein>
<reference evidence="1" key="1">
    <citation type="submission" date="2023-04" db="EMBL/GenBank/DDBJ databases">
        <title>Ambrosiozyma monospora NBRC 10751.</title>
        <authorList>
            <person name="Ichikawa N."/>
            <person name="Sato H."/>
            <person name="Tonouchi N."/>
        </authorList>
    </citation>
    <scope>NUCLEOTIDE SEQUENCE</scope>
    <source>
        <strain evidence="1">NBRC 10751</strain>
    </source>
</reference>
<dbReference type="EMBL" id="BSXS01015298">
    <property type="protein sequence ID" value="GMF06577.1"/>
    <property type="molecule type" value="Genomic_DNA"/>
</dbReference>
<evidence type="ECO:0000313" key="2">
    <source>
        <dbReference type="Proteomes" id="UP001165064"/>
    </source>
</evidence>
<name>A0ACB5UBQ1_AMBMO</name>
<dbReference type="Proteomes" id="UP001165064">
    <property type="component" value="Unassembled WGS sequence"/>
</dbReference>
<sequence length="187" mass="21633">MNTDFSTNRREPKGFEDLGVVREQNTNEFDDTTTTYNIRTLSRIQTPEQRLFKYVILSSHRPEDSLSSLNDALDVAGQLDNEFKVMACVFTCLNFVNCGGIVDIDKETSVKIMHLISLLFQKKRTSTYEMAIVCGGNFLELCSNEWLDAIGDEWKEEILNQFYYVVDLYRSKMLLTEMGERSTENYL</sequence>